<dbReference type="GO" id="GO:0004497">
    <property type="term" value="F:monooxygenase activity"/>
    <property type="evidence" value="ECO:0007669"/>
    <property type="project" value="UniProtKB-KW"/>
</dbReference>
<comment type="similarity">
    <text evidence="2">Belongs to the FAD-binding monooxygenase family.</text>
</comment>
<accession>A0A103RLJ8</accession>
<dbReference type="OrthoDB" id="9766402at2"/>
<dbReference type="InterPro" id="IPR036188">
    <property type="entry name" value="FAD/NAD-bd_sf"/>
</dbReference>
<feature type="domain" description="FAD/NAD(P)-binding" evidence="8">
    <location>
        <begin position="13"/>
        <end position="237"/>
    </location>
</feature>
<dbReference type="Pfam" id="PF07992">
    <property type="entry name" value="Pyr_redox_2"/>
    <property type="match status" value="1"/>
</dbReference>
<organism evidence="9 10">
    <name type="scientific">Burkholderia ubonensis</name>
    <dbReference type="NCBI Taxonomy" id="101571"/>
    <lineage>
        <taxon>Bacteria</taxon>
        <taxon>Pseudomonadati</taxon>
        <taxon>Pseudomonadota</taxon>
        <taxon>Betaproteobacteria</taxon>
        <taxon>Burkholderiales</taxon>
        <taxon>Burkholderiaceae</taxon>
        <taxon>Burkholderia</taxon>
        <taxon>Burkholderia cepacia complex</taxon>
    </lineage>
</organism>
<evidence type="ECO:0000256" key="3">
    <source>
        <dbReference type="ARBA" id="ARBA00022630"/>
    </source>
</evidence>
<reference evidence="9 10" key="1">
    <citation type="submission" date="2015-11" db="EMBL/GenBank/DDBJ databases">
        <title>Expanding the genomic diversity of Burkholderia species for the development of highly accurate diagnostics.</title>
        <authorList>
            <person name="Sahl J."/>
            <person name="Keim P."/>
            <person name="Wagner D."/>
        </authorList>
    </citation>
    <scope>NUCLEOTIDE SEQUENCE [LARGE SCALE GENOMIC DNA]</scope>
    <source>
        <strain evidence="9 10">MSMB2036</strain>
    </source>
</reference>
<evidence type="ECO:0000313" key="10">
    <source>
        <dbReference type="Proteomes" id="UP000064029"/>
    </source>
</evidence>
<gene>
    <name evidence="9" type="ORF">WJ33_22230</name>
</gene>
<dbReference type="InterPro" id="IPR050775">
    <property type="entry name" value="FAD-binding_Monooxygenases"/>
</dbReference>
<dbReference type="AlphaFoldDB" id="A0A103RLJ8"/>
<evidence type="ECO:0000256" key="7">
    <source>
        <dbReference type="ARBA" id="ARBA00023033"/>
    </source>
</evidence>
<dbReference type="PANTHER" id="PTHR43098:SF3">
    <property type="entry name" value="L-ORNITHINE N(5)-MONOOXYGENASE-RELATED"/>
    <property type="match status" value="1"/>
</dbReference>
<name>A0A103RLJ8_9BURK</name>
<sequence length="559" mass="61893">MVNIASRDQDAAFDMIIVGAGVAGLYMLHRAKEAGMSVRLVDAADGIGGTWYWNRYPGARVDIESFEYSYSFSRELEQEWHWTERYASQPELLRYFDHVAHRFGLYEHIQLGTRIDAATFDESRARWTLVTQAGDRLHARFCVMATGCLSAPKVPDIPGYGSFAGETYFTSRWPASAVDLAGKRIGVIGTGSSAIQFVPVAAQSAAHLTVFQRTPNYSIPLRNRPMDAEYEQQMKANYAELRRMEWNSFGGFVCVGGEPRQPLQTSALSVSPEERLREYEARWAAGGLCFYTSYSDLLTNKEANDTLTAFVRAKIREKIDDPALADKLTPSNHPILTKRLCADSGYFETFNRDNVSLVDLKETPIESITRNGVVVGGREIELDMIVFATGFDAVTGALLNVDIRGRRGESLRAAWKSGPQTYLGLMSAEFPNLFNIAGPGSTASLSSAIPCDEHQVDLVMKLVEHAARSDAATVEPTRAAQEAWTARILAIAEKTLIHQSNSWYVGANVPGKPRVVLLDLEGFDSYIAVCDGIIERDFEGFLFDRAIAHQSHPESVAEV</sequence>
<comment type="caution">
    <text evidence="9">The sequence shown here is derived from an EMBL/GenBank/DDBJ whole genome shotgun (WGS) entry which is preliminary data.</text>
</comment>
<evidence type="ECO:0000256" key="5">
    <source>
        <dbReference type="ARBA" id="ARBA00022857"/>
    </source>
</evidence>
<keyword evidence="5" id="KW-0521">NADP</keyword>
<dbReference type="EMBL" id="LOXM01000096">
    <property type="protein sequence ID" value="KVG70061.1"/>
    <property type="molecule type" value="Genomic_DNA"/>
</dbReference>
<evidence type="ECO:0000256" key="2">
    <source>
        <dbReference type="ARBA" id="ARBA00010139"/>
    </source>
</evidence>
<comment type="cofactor">
    <cofactor evidence="1">
        <name>FAD</name>
        <dbReference type="ChEBI" id="CHEBI:57692"/>
    </cofactor>
</comment>
<evidence type="ECO:0000256" key="1">
    <source>
        <dbReference type="ARBA" id="ARBA00001974"/>
    </source>
</evidence>
<dbReference type="SUPFAM" id="SSF51905">
    <property type="entry name" value="FAD/NAD(P)-binding domain"/>
    <property type="match status" value="2"/>
</dbReference>
<keyword evidence="6" id="KW-0560">Oxidoreductase</keyword>
<evidence type="ECO:0000313" key="9">
    <source>
        <dbReference type="EMBL" id="KVG70061.1"/>
    </source>
</evidence>
<evidence type="ECO:0000256" key="4">
    <source>
        <dbReference type="ARBA" id="ARBA00022827"/>
    </source>
</evidence>
<dbReference type="PRINTS" id="PR00411">
    <property type="entry name" value="PNDRDTASEI"/>
</dbReference>
<keyword evidence="7 9" id="KW-0503">Monooxygenase</keyword>
<evidence type="ECO:0000259" key="8">
    <source>
        <dbReference type="Pfam" id="PF07992"/>
    </source>
</evidence>
<dbReference type="RefSeq" id="WP_059750630.1">
    <property type="nucleotide sequence ID" value="NZ_CP013416.1"/>
</dbReference>
<protein>
    <submittedName>
        <fullName evidence="9">Cyclohexanone monooxygenase</fullName>
    </submittedName>
</protein>
<keyword evidence="4" id="KW-0274">FAD</keyword>
<dbReference type="Gene3D" id="3.50.50.60">
    <property type="entry name" value="FAD/NAD(P)-binding domain"/>
    <property type="match status" value="3"/>
</dbReference>
<keyword evidence="3" id="KW-0285">Flavoprotein</keyword>
<dbReference type="Proteomes" id="UP000064029">
    <property type="component" value="Unassembled WGS sequence"/>
</dbReference>
<dbReference type="PANTHER" id="PTHR43098">
    <property type="entry name" value="L-ORNITHINE N(5)-MONOOXYGENASE-RELATED"/>
    <property type="match status" value="1"/>
</dbReference>
<proteinExistence type="inferred from homology"/>
<dbReference type="InterPro" id="IPR023753">
    <property type="entry name" value="FAD/NAD-binding_dom"/>
</dbReference>
<evidence type="ECO:0000256" key="6">
    <source>
        <dbReference type="ARBA" id="ARBA00023002"/>
    </source>
</evidence>